<gene>
    <name evidence="1" type="ORF">STRAU_4948</name>
</gene>
<sequence length="83" mass="8752">MRTSQWFLASAARWGAGGTLGIRSGSGRPAVAAVNGEWPSAYASPRLPRVADLSWLRCEGVACATFARAGEVRVGTTSRVDSR</sequence>
<accession>S4AKM3</accession>
<dbReference type="PATRIC" id="fig|1286094.4.peg.4891"/>
<dbReference type="EMBL" id="AOPZ01000268">
    <property type="protein sequence ID" value="EPH41987.1"/>
    <property type="molecule type" value="Genomic_DNA"/>
</dbReference>
<name>S4AKM3_9ACTN</name>
<evidence type="ECO:0000313" key="1">
    <source>
        <dbReference type="EMBL" id="EPH41987.1"/>
    </source>
</evidence>
<keyword evidence="2" id="KW-1185">Reference proteome</keyword>
<protein>
    <submittedName>
        <fullName evidence="1">Uncharacterized protein</fullName>
    </submittedName>
</protein>
<proteinExistence type="predicted"/>
<organism evidence="1 2">
    <name type="scientific">Streptomyces aurantiacus JA 4570</name>
    <dbReference type="NCBI Taxonomy" id="1286094"/>
    <lineage>
        <taxon>Bacteria</taxon>
        <taxon>Bacillati</taxon>
        <taxon>Actinomycetota</taxon>
        <taxon>Actinomycetes</taxon>
        <taxon>Kitasatosporales</taxon>
        <taxon>Streptomycetaceae</taxon>
        <taxon>Streptomyces</taxon>
        <taxon>Streptomyces aurantiacus group</taxon>
    </lineage>
</organism>
<comment type="caution">
    <text evidence="1">The sequence shown here is derived from an EMBL/GenBank/DDBJ whole genome shotgun (WGS) entry which is preliminary data.</text>
</comment>
<evidence type="ECO:0000313" key="2">
    <source>
        <dbReference type="Proteomes" id="UP000014629"/>
    </source>
</evidence>
<dbReference type="AlphaFoldDB" id="S4AKM3"/>
<dbReference type="Proteomes" id="UP000014629">
    <property type="component" value="Unassembled WGS sequence"/>
</dbReference>
<reference evidence="1 2" key="1">
    <citation type="submission" date="2013-02" db="EMBL/GenBank/DDBJ databases">
        <title>Draft Genome Sequence of Streptomyces aurantiacus, Which Produces Setomimycin.</title>
        <authorList>
            <person name="Gruening B.A."/>
            <person name="Praeg A."/>
            <person name="Erxleben A."/>
            <person name="Guenther S."/>
            <person name="Mueller M."/>
        </authorList>
    </citation>
    <scope>NUCLEOTIDE SEQUENCE [LARGE SCALE GENOMIC DNA]</scope>
    <source>
        <strain evidence="1 2">JA 4570</strain>
    </source>
</reference>